<dbReference type="RefSeq" id="WP_049044658.1">
    <property type="nucleotide sequence ID" value="NZ_BKMM01000001.1"/>
</dbReference>
<dbReference type="SUPFAM" id="SSF56436">
    <property type="entry name" value="C-type lectin-like"/>
    <property type="match status" value="1"/>
</dbReference>
<dbReference type="EMBL" id="CP092085">
    <property type="protein sequence ID" value="UUO00028.1"/>
    <property type="molecule type" value="Genomic_DNA"/>
</dbReference>
<organism evidence="2 3">
    <name type="scientific">Acinetobacter bereziniae</name>
    <name type="common">Acinetobacter genomosp. 10</name>
    <dbReference type="NCBI Taxonomy" id="106648"/>
    <lineage>
        <taxon>Bacteria</taxon>
        <taxon>Pseudomonadati</taxon>
        <taxon>Pseudomonadota</taxon>
        <taxon>Gammaproteobacteria</taxon>
        <taxon>Moraxellales</taxon>
        <taxon>Moraxellaceae</taxon>
        <taxon>Acinetobacter</taxon>
    </lineage>
</organism>
<dbReference type="PANTHER" id="PTHR23150">
    <property type="entry name" value="SULFATASE MODIFYING FACTOR 1, 2"/>
    <property type="match status" value="1"/>
</dbReference>
<feature type="domain" description="Sulfatase-modifying factor enzyme-like" evidence="1">
    <location>
        <begin position="55"/>
        <end position="286"/>
    </location>
</feature>
<accession>A0A8I1AFS4</accession>
<dbReference type="Pfam" id="PF03781">
    <property type="entry name" value="FGE-sulfatase"/>
    <property type="match status" value="1"/>
</dbReference>
<protein>
    <submittedName>
        <fullName evidence="2">Formylglycine-generating enzyme family protein</fullName>
    </submittedName>
</protein>
<dbReference type="Proteomes" id="UP000644140">
    <property type="component" value="Chromosome"/>
</dbReference>
<evidence type="ECO:0000259" key="1">
    <source>
        <dbReference type="Pfam" id="PF03781"/>
    </source>
</evidence>
<dbReference type="GeneID" id="69460929"/>
<sequence>MKHNIIAILLSTLALSACAKTTNETHSNSTAQKTNEKNDLELQQRIKKLVEKTKKNMIFVQGGTFMMGDFGELVNKGKLPFDGDAHSKPLHKVTLDSYSLNAYKSSYEDLDTYSAATGKPKVMNDPDLQDLRYKDAAAGLNWYQARDYCQWLGKQLNVPMDLPTEAQWEYAARNRGQQVVYPTDNGKVEYGKNFNSYEQQQAFTETVAENSIILITQLGAHQPTPLGFYDLINENLEWVADWYAPDYYSKSPEKNPKGPETGTAKVLRSTNAKDEYMIRTAFGFTFSRMFKEPGLKGKDFSRYYTTSVRCAANSPTPIQK</sequence>
<proteinExistence type="predicted"/>
<dbReference type="AlphaFoldDB" id="A0A8I1AFS4"/>
<dbReference type="PROSITE" id="PS51257">
    <property type="entry name" value="PROKAR_LIPOPROTEIN"/>
    <property type="match status" value="1"/>
</dbReference>
<dbReference type="Gene3D" id="3.90.1580.10">
    <property type="entry name" value="paralog of FGE (formylglycine-generating enzyme)"/>
    <property type="match status" value="1"/>
</dbReference>
<dbReference type="InterPro" id="IPR005532">
    <property type="entry name" value="SUMF_dom"/>
</dbReference>
<gene>
    <name evidence="2" type="ORF">I9054_018940</name>
</gene>
<dbReference type="InterPro" id="IPR042095">
    <property type="entry name" value="SUMF_sf"/>
</dbReference>
<dbReference type="InterPro" id="IPR016187">
    <property type="entry name" value="CTDL_fold"/>
</dbReference>
<reference evidence="2" key="1">
    <citation type="submission" date="2022-02" db="EMBL/GenBank/DDBJ databases">
        <title>Characterization of Tn125 harboring carbapenem-resistant Acinetobacter bereziniae clinical isolates.</title>
        <authorList>
            <person name="Wong N.-K."/>
            <person name="Pan Q."/>
        </authorList>
    </citation>
    <scope>NUCLEOTIDE SEQUENCE</scope>
    <source>
        <strain evidence="2">GD03393</strain>
    </source>
</reference>
<dbReference type="GO" id="GO:0120147">
    <property type="term" value="F:formylglycine-generating oxidase activity"/>
    <property type="evidence" value="ECO:0007669"/>
    <property type="project" value="TreeGrafter"/>
</dbReference>
<name>A0A8I1AFS4_ACIBZ</name>
<evidence type="ECO:0000313" key="3">
    <source>
        <dbReference type="Proteomes" id="UP000644140"/>
    </source>
</evidence>
<dbReference type="InterPro" id="IPR051043">
    <property type="entry name" value="Sulfatase_Mod_Factor_Kinase"/>
</dbReference>
<evidence type="ECO:0000313" key="2">
    <source>
        <dbReference type="EMBL" id="UUO00028.1"/>
    </source>
</evidence>
<dbReference type="PANTHER" id="PTHR23150:SF19">
    <property type="entry name" value="FORMYLGLYCINE-GENERATING ENZYME"/>
    <property type="match status" value="1"/>
</dbReference>